<feature type="region of interest" description="Disordered" evidence="3">
    <location>
        <begin position="493"/>
        <end position="532"/>
    </location>
</feature>
<dbReference type="Gene3D" id="3.30.70.1020">
    <property type="entry name" value="Trehalose-6-phosphate phosphatase related protein, domain 2"/>
    <property type="match status" value="1"/>
</dbReference>
<dbReference type="Proteomes" id="UP001530377">
    <property type="component" value="Unassembled WGS sequence"/>
</dbReference>
<dbReference type="NCBIfam" id="TIGR00685">
    <property type="entry name" value="T6PP"/>
    <property type="match status" value="1"/>
</dbReference>
<dbReference type="Gene3D" id="3.40.50.2000">
    <property type="entry name" value="Glycogen Phosphorylase B"/>
    <property type="match status" value="2"/>
</dbReference>
<proteinExistence type="inferred from homology"/>
<dbReference type="SUPFAM" id="SSF53756">
    <property type="entry name" value="UDP-Glycosyltransferase/glycogen phosphorylase"/>
    <property type="match status" value="2"/>
</dbReference>
<feature type="compositionally biased region" description="Gly residues" evidence="3">
    <location>
        <begin position="199"/>
        <end position="211"/>
    </location>
</feature>
<evidence type="ECO:0000313" key="4">
    <source>
        <dbReference type="EMBL" id="KAL3826455.1"/>
    </source>
</evidence>
<dbReference type="InterPro" id="IPR023214">
    <property type="entry name" value="HAD_sf"/>
</dbReference>
<dbReference type="PANTHER" id="PTHR10788:SF109">
    <property type="entry name" value="CBM20 DOMAIN-CONTAINING PROTEIN"/>
    <property type="match status" value="1"/>
</dbReference>
<reference evidence="4 5" key="1">
    <citation type="submission" date="2024-10" db="EMBL/GenBank/DDBJ databases">
        <title>Updated reference genomes for cyclostephanoid diatoms.</title>
        <authorList>
            <person name="Roberts W.R."/>
            <person name="Alverson A.J."/>
        </authorList>
    </citation>
    <scope>NUCLEOTIDE SEQUENCE [LARGE SCALE GENOMIC DNA]</scope>
    <source>
        <strain evidence="4 5">AJA228-03</strain>
    </source>
</reference>
<dbReference type="GO" id="GO:0005991">
    <property type="term" value="P:trehalose metabolic process"/>
    <property type="evidence" value="ECO:0007669"/>
    <property type="project" value="UniProtKB-ARBA"/>
</dbReference>
<dbReference type="Gene3D" id="3.40.50.1000">
    <property type="entry name" value="HAD superfamily/HAD-like"/>
    <property type="match status" value="1"/>
</dbReference>
<evidence type="ECO:0000256" key="1">
    <source>
        <dbReference type="ARBA" id="ARBA00005409"/>
    </source>
</evidence>
<comment type="similarity">
    <text evidence="1">In the N-terminal section; belongs to the glycosyltransferase 20 family.</text>
</comment>
<keyword evidence="5" id="KW-1185">Reference proteome</keyword>
<feature type="compositionally biased region" description="Polar residues" evidence="3">
    <location>
        <begin position="516"/>
        <end position="530"/>
    </location>
</feature>
<dbReference type="InterPro" id="IPR003337">
    <property type="entry name" value="Trehalose_PPase"/>
</dbReference>
<feature type="region of interest" description="Disordered" evidence="3">
    <location>
        <begin position="123"/>
        <end position="160"/>
    </location>
</feature>
<dbReference type="EMBL" id="JALLPB020000021">
    <property type="protein sequence ID" value="KAL3826455.1"/>
    <property type="molecule type" value="Genomic_DNA"/>
</dbReference>
<comment type="caution">
    <text evidence="4">The sequence shown here is derived from an EMBL/GenBank/DDBJ whole genome shotgun (WGS) entry which is preliminary data.</text>
</comment>
<organism evidence="4 5">
    <name type="scientific">Cyclostephanos tholiformis</name>
    <dbReference type="NCBI Taxonomy" id="382380"/>
    <lineage>
        <taxon>Eukaryota</taxon>
        <taxon>Sar</taxon>
        <taxon>Stramenopiles</taxon>
        <taxon>Ochrophyta</taxon>
        <taxon>Bacillariophyta</taxon>
        <taxon>Coscinodiscophyceae</taxon>
        <taxon>Thalassiosirophycidae</taxon>
        <taxon>Stephanodiscales</taxon>
        <taxon>Stephanodiscaceae</taxon>
        <taxon>Cyclostephanos</taxon>
    </lineage>
</organism>
<evidence type="ECO:0000256" key="3">
    <source>
        <dbReference type="SAM" id="MobiDB-lite"/>
    </source>
</evidence>
<feature type="region of interest" description="Disordered" evidence="3">
    <location>
        <begin position="187"/>
        <end position="239"/>
    </location>
</feature>
<evidence type="ECO:0000313" key="5">
    <source>
        <dbReference type="Proteomes" id="UP001530377"/>
    </source>
</evidence>
<dbReference type="Pfam" id="PF00982">
    <property type="entry name" value="Glyco_transf_20"/>
    <property type="match status" value="1"/>
</dbReference>
<dbReference type="SUPFAM" id="SSF56784">
    <property type="entry name" value="HAD-like"/>
    <property type="match status" value="1"/>
</dbReference>
<dbReference type="InterPro" id="IPR001830">
    <property type="entry name" value="Glyco_trans_20"/>
</dbReference>
<dbReference type="FunFam" id="3.40.50.1000:FF:000052">
    <property type="entry name" value="Alpha,alpha-trehalose-phosphate synthase [UDP-forming] 6"/>
    <property type="match status" value="1"/>
</dbReference>
<feature type="compositionally biased region" description="Basic and acidic residues" evidence="3">
    <location>
        <begin position="305"/>
        <end position="314"/>
    </location>
</feature>
<feature type="compositionally biased region" description="Gly residues" evidence="3">
    <location>
        <begin position="229"/>
        <end position="239"/>
    </location>
</feature>
<gene>
    <name evidence="4" type="ORF">ACHAXA_011264</name>
</gene>
<dbReference type="Pfam" id="PF02358">
    <property type="entry name" value="Trehalose_PPase"/>
    <property type="match status" value="1"/>
</dbReference>
<evidence type="ECO:0000256" key="2">
    <source>
        <dbReference type="ARBA" id="ARBA00006330"/>
    </source>
</evidence>
<accession>A0ABD3SPR8</accession>
<sequence length="1257" mass="138222">MSLVPQDPPPPPARRRVIVGRRRRRRQGKVHRLHFAIRANLPVGTTLRVATSSSTSPPTAAIDCDDHDDYDYGIPSGTPTATTSWLDALPPDDRRLLRDSVELYTTPETYPLWRTRRPVVVIDDGGEDRGGGNGGSDEDGGRGTGEATSDDYDDDDEGPRAGGGGWMMLHRYRYVAITPGACVDWSTLGNGEGEEEEGGGGGGYGGGGGGVEDLPPISFEDPPSLRPGRSGGCDGGGRGRPYRTRVVVVSGCECDDDDDEMDLEGEDDDEIVDRWNEGDDPTYRYYARAMAKETILGGGDAAMEERGGGDDRNNLGDNIDGLDPIVEGDESARDSSGGIVIETGQESIYIVCYHLPVILSRDYATSTWSACWSESLISKSELHGVSSTRSTTWIGTVSNVPEDLLADSEEREAIRRLLGGMDCIPVFFFDDNTAGGEKDNLLDLMYLGFCKQVLWPSFHNVDFLDLAMNGWGQRHRDTNRSDPVRACQIAAEEARERKRSESATSIGEAGVVPRSPSHNELGQDQQQRPELQSDWDQKRLDSWWNAYVRVNETFSRVVANLVSGGDIVWVHDYHLALLPRMLREARNEKGVVGTSISNFAADASQSQNARIGRRGDKPVRMVFFIHVPFPTSQVFRELEHGEDLLEGMLHADVIGFHAFDHTRHFLNAAKRILGLTYESLVGGLIGVRYRGAKVVVAVSNVSVEADIIDALLVYPSVAKEAEALRQKHSGRSIVSGIAVAQRLSGVNYTLMAFERLLTDYPVWQSKVVLLQRCLVPGTRRVDEEDTLREVRWLVQRIRNRFGTEVIDYEEQVGSALPIDRRLAIWMSSQVMMHTPVREGLNLCPLEFVYAHKQPADPGVVITSEFSAVGSILNGALRVNPYDIQNFVISIDSALSMSFTERDARRSRDIDFVSTCPSGLWTRNVLRDLHDATSLQSTNMEAVGDRRPDAILAREAELGLQRLDLMALEHAYKKTKSRVIIIDFNGTLVAKEPAGKYLKREILGTSGFKPTHVTTLALQKLCSDPNNTVYVVSGDSQQNLELAVGNVPGLGLAASNGTCFADPGGQERVWQFLDFGIDWDAVKKAAMPIISKFTARTNGSFVKLSHSSIGWSYYSCDPEWGSLQASYLVAELGEALQSFDVRFVALKGIVEVVPRKANKGQIVNKILENCKEVDFVLCMGDDVADEKMFTSVLNFSAGSKSENSYAFNVAVGKKPTNASFYVDDASDVCSILVALGGDKSLLHRKVSRESIISEDFFA</sequence>
<dbReference type="InterPro" id="IPR036412">
    <property type="entry name" value="HAD-like_sf"/>
</dbReference>
<name>A0ABD3SPR8_9STRA</name>
<feature type="region of interest" description="Disordered" evidence="3">
    <location>
        <begin position="305"/>
        <end position="335"/>
    </location>
</feature>
<comment type="similarity">
    <text evidence="2">In the C-terminal section; belongs to the trehalose phosphatase family.</text>
</comment>
<dbReference type="AlphaFoldDB" id="A0ABD3SPR8"/>
<feature type="compositionally biased region" description="Acidic residues" evidence="3">
    <location>
        <begin position="148"/>
        <end position="157"/>
    </location>
</feature>
<dbReference type="PANTHER" id="PTHR10788">
    <property type="entry name" value="TREHALOSE-6-PHOSPHATE SYNTHASE"/>
    <property type="match status" value="1"/>
</dbReference>
<protein>
    <submittedName>
        <fullName evidence="4">Uncharacterized protein</fullName>
    </submittedName>
</protein>